<feature type="domain" description="DNA methylase adenine-specific" evidence="8">
    <location>
        <begin position="11"/>
        <end position="231"/>
    </location>
</feature>
<keyword evidence="3 9" id="KW-0489">Methyltransferase</keyword>
<evidence type="ECO:0000259" key="8">
    <source>
        <dbReference type="Pfam" id="PF02384"/>
    </source>
</evidence>
<sequence>MNSNAIAKKEQRDEHEQFYTSRELGRLLLSHLPDKTWLKNELSVLDLCMGQGALLECVSEVAPQASLFGTDIDQLNIDAVNLNPKLDIDTCCIDATTPELSKLYAKKYFDIIVGNPPFKLIRNDHHIKAELESIGYYSSSKYIEAEIYFLLYGLKLLRDGGYLAYILPDGIFTKVSLKALRKFLVSKFFIHSIMEIEPKSFDGTEARTHLLVIKKSNPDKPLVSLLKANRPTQVISESEFENRGDYSYYRKACALKMKTLESLGAKIFRGRNTKKTLLNMEVSNYIHTSNISHSGSTLRTSLCANDKLVAIKGDIVIARVGTRCLGKFGMVESGEFFVSDCVFIVRCENTNYQKLILNTLSSPFGKSWIESVSKGVGARHITTTDLYQFPIIVEKNENT</sequence>
<dbReference type="GO" id="GO:0008170">
    <property type="term" value="F:N-methyltransferase activity"/>
    <property type="evidence" value="ECO:0007669"/>
    <property type="project" value="InterPro"/>
</dbReference>
<dbReference type="InterPro" id="IPR002052">
    <property type="entry name" value="DNA_methylase_N6_adenine_CS"/>
</dbReference>
<evidence type="ECO:0000256" key="2">
    <source>
        <dbReference type="ARBA" id="ARBA00011900"/>
    </source>
</evidence>
<reference evidence="9" key="1">
    <citation type="submission" date="2022-02" db="EMBL/GenBank/DDBJ databases">
        <title>Emergence and expansion in Europe of a Vibrio aestuarianus clonal complex pathogenic for oysters.</title>
        <authorList>
            <person name="Mesnil A."/>
            <person name="Travers M.-A."/>
        </authorList>
    </citation>
    <scope>NUCLEOTIDE SEQUENCE</scope>
    <source>
        <strain evidence="9">19_064_11T1</strain>
    </source>
</reference>
<dbReference type="GO" id="GO:0009007">
    <property type="term" value="F:site-specific DNA-methyltransferase (adenine-specific) activity"/>
    <property type="evidence" value="ECO:0007669"/>
    <property type="project" value="UniProtKB-EC"/>
</dbReference>
<keyword evidence="4" id="KW-0808">Transferase</keyword>
<dbReference type="PROSITE" id="PS00092">
    <property type="entry name" value="N6_MTASE"/>
    <property type="match status" value="1"/>
</dbReference>
<dbReference type="SUPFAM" id="SSF53335">
    <property type="entry name" value="S-adenosyl-L-methionine-dependent methyltransferases"/>
    <property type="match status" value="1"/>
</dbReference>
<dbReference type="EMBL" id="JAKNBA010000062">
    <property type="protein sequence ID" value="MDE1244135.1"/>
    <property type="molecule type" value="Genomic_DNA"/>
</dbReference>
<dbReference type="SUPFAM" id="SSF116734">
    <property type="entry name" value="DNA methylase specificity domain"/>
    <property type="match status" value="1"/>
</dbReference>
<dbReference type="InterPro" id="IPR044946">
    <property type="entry name" value="Restrct_endonuc_typeI_TRD_sf"/>
</dbReference>
<dbReference type="GO" id="GO:0009307">
    <property type="term" value="P:DNA restriction-modification system"/>
    <property type="evidence" value="ECO:0007669"/>
    <property type="project" value="UniProtKB-KW"/>
</dbReference>
<evidence type="ECO:0000256" key="4">
    <source>
        <dbReference type="ARBA" id="ARBA00022679"/>
    </source>
</evidence>
<dbReference type="Pfam" id="PF02384">
    <property type="entry name" value="N6_Mtase"/>
    <property type="match status" value="1"/>
</dbReference>
<gene>
    <name evidence="9" type="ORF">L9W94_18750</name>
</gene>
<evidence type="ECO:0000256" key="6">
    <source>
        <dbReference type="ARBA" id="ARBA00023125"/>
    </source>
</evidence>
<protein>
    <recommendedName>
        <fullName evidence="2">site-specific DNA-methyltransferase (adenine-specific)</fullName>
        <ecNumber evidence="2">2.1.1.72</ecNumber>
    </recommendedName>
</protein>
<dbReference type="EC" id="2.1.1.72" evidence="2"/>
<name>A0A9X4F3Z5_9VIBR</name>
<evidence type="ECO:0000313" key="9">
    <source>
        <dbReference type="EMBL" id="MDE1244135.1"/>
    </source>
</evidence>
<dbReference type="Gene3D" id="3.90.220.20">
    <property type="entry name" value="DNA methylase specificity domains"/>
    <property type="match status" value="1"/>
</dbReference>
<dbReference type="RefSeq" id="WP_062865899.1">
    <property type="nucleotide sequence ID" value="NZ_JAKNBA010000062.1"/>
</dbReference>
<evidence type="ECO:0000256" key="7">
    <source>
        <dbReference type="ARBA" id="ARBA00047942"/>
    </source>
</evidence>
<proteinExistence type="inferred from homology"/>
<accession>A0A9X4F3Z5</accession>
<dbReference type="PRINTS" id="PR00507">
    <property type="entry name" value="N12N6MTFRASE"/>
</dbReference>
<dbReference type="GO" id="GO:0032259">
    <property type="term" value="P:methylation"/>
    <property type="evidence" value="ECO:0007669"/>
    <property type="project" value="UniProtKB-KW"/>
</dbReference>
<dbReference type="Gene3D" id="3.40.50.150">
    <property type="entry name" value="Vaccinia Virus protein VP39"/>
    <property type="match status" value="1"/>
</dbReference>
<dbReference type="Proteomes" id="UP001140979">
    <property type="component" value="Unassembled WGS sequence"/>
</dbReference>
<evidence type="ECO:0000313" key="10">
    <source>
        <dbReference type="Proteomes" id="UP001140979"/>
    </source>
</evidence>
<keyword evidence="6" id="KW-0238">DNA-binding</keyword>
<comment type="catalytic activity">
    <reaction evidence="7">
        <text>a 2'-deoxyadenosine in DNA + S-adenosyl-L-methionine = an N(6)-methyl-2'-deoxyadenosine in DNA + S-adenosyl-L-homocysteine + H(+)</text>
        <dbReference type="Rhea" id="RHEA:15197"/>
        <dbReference type="Rhea" id="RHEA-COMP:12418"/>
        <dbReference type="Rhea" id="RHEA-COMP:12419"/>
        <dbReference type="ChEBI" id="CHEBI:15378"/>
        <dbReference type="ChEBI" id="CHEBI:57856"/>
        <dbReference type="ChEBI" id="CHEBI:59789"/>
        <dbReference type="ChEBI" id="CHEBI:90615"/>
        <dbReference type="ChEBI" id="CHEBI:90616"/>
        <dbReference type="EC" id="2.1.1.72"/>
    </reaction>
</comment>
<dbReference type="PANTHER" id="PTHR33841:SF1">
    <property type="entry name" value="DNA METHYLTRANSFERASE A"/>
    <property type="match status" value="1"/>
</dbReference>
<dbReference type="AlphaFoldDB" id="A0A9X4F3Z5"/>
<comment type="caution">
    <text evidence="9">The sequence shown here is derived from an EMBL/GenBank/DDBJ whole genome shotgun (WGS) entry which is preliminary data.</text>
</comment>
<dbReference type="InterPro" id="IPR050953">
    <property type="entry name" value="N4_N6_ade-DNA_methylase"/>
</dbReference>
<evidence type="ECO:0000256" key="1">
    <source>
        <dbReference type="ARBA" id="ARBA00006594"/>
    </source>
</evidence>
<organism evidence="9 10">
    <name type="scientific">Vibrio aestuarianus</name>
    <dbReference type="NCBI Taxonomy" id="28171"/>
    <lineage>
        <taxon>Bacteria</taxon>
        <taxon>Pseudomonadati</taxon>
        <taxon>Pseudomonadota</taxon>
        <taxon>Gammaproteobacteria</taxon>
        <taxon>Vibrionales</taxon>
        <taxon>Vibrionaceae</taxon>
        <taxon>Vibrio</taxon>
    </lineage>
</organism>
<dbReference type="CDD" id="cd02440">
    <property type="entry name" value="AdoMet_MTases"/>
    <property type="match status" value="1"/>
</dbReference>
<evidence type="ECO:0000256" key="3">
    <source>
        <dbReference type="ARBA" id="ARBA00022603"/>
    </source>
</evidence>
<comment type="similarity">
    <text evidence="1">Belongs to the N(4)/N(6)-methyltransferase family.</text>
</comment>
<evidence type="ECO:0000256" key="5">
    <source>
        <dbReference type="ARBA" id="ARBA00022747"/>
    </source>
</evidence>
<dbReference type="InterPro" id="IPR029063">
    <property type="entry name" value="SAM-dependent_MTases_sf"/>
</dbReference>
<keyword evidence="5" id="KW-0680">Restriction system</keyword>
<dbReference type="GO" id="GO:0003677">
    <property type="term" value="F:DNA binding"/>
    <property type="evidence" value="ECO:0007669"/>
    <property type="project" value="UniProtKB-KW"/>
</dbReference>
<dbReference type="PANTHER" id="PTHR33841">
    <property type="entry name" value="DNA METHYLTRANSFERASE YEEA-RELATED"/>
    <property type="match status" value="1"/>
</dbReference>
<dbReference type="InterPro" id="IPR003356">
    <property type="entry name" value="DNA_methylase_A-5"/>
</dbReference>